<dbReference type="PANTHER" id="PTHR45782:SF4">
    <property type="entry name" value="MITOCHONDRIAL RIBOSOME-ASSOCIATED GTPASE 1"/>
    <property type="match status" value="1"/>
</dbReference>
<dbReference type="RefSeq" id="WP_114564576.1">
    <property type="nucleotide sequence ID" value="NZ_CP031088.1"/>
</dbReference>
<name>A0A345DND4_9MOLU</name>
<evidence type="ECO:0000313" key="4">
    <source>
        <dbReference type="Proteomes" id="UP000253689"/>
    </source>
</evidence>
<protein>
    <recommendedName>
        <fullName evidence="5">Ribosome biogenesis GTPase A</fullName>
    </recommendedName>
</protein>
<sequence length="282" mass="33089">MCDKKFSIPKEFIKNNKRVYKLAETADVIIEVVDARIAHSGANLLNYAKLNDVKRIILFSNTQKADVEQTKKWMEYYHSQEIYCQMLLCHEEQTSKEYHRCLANFKKLLKKYANKKILIISLPDSNKELLLEKIFDNNEKFEKGRGIFFTREKIYRYNNVEFIDTVPITGINFSQPDVYWNTQILGLFKIEDNTEIVAIKAFQLLLTKYQKKLETAYSVRIQPKSSVKQIVKEFIKLMTTNLSLPDSETTDNLLLCAKFLEDIKKGKKIPAISLEWVEDYVK</sequence>
<keyword evidence="2" id="KW-0342">GTP-binding</keyword>
<dbReference type="KEGG" id="sphh:SDAV_00737"/>
<evidence type="ECO:0000256" key="1">
    <source>
        <dbReference type="ARBA" id="ARBA00022741"/>
    </source>
</evidence>
<dbReference type="InterPro" id="IPR027417">
    <property type="entry name" value="P-loop_NTPase"/>
</dbReference>
<accession>A0A345DND4</accession>
<dbReference type="AlphaFoldDB" id="A0A345DND4"/>
<organism evidence="3 4">
    <name type="scientific">Spiroplasma phoeniceum P40</name>
    <dbReference type="NCBI Taxonomy" id="1276259"/>
    <lineage>
        <taxon>Bacteria</taxon>
        <taxon>Bacillati</taxon>
        <taxon>Mycoplasmatota</taxon>
        <taxon>Mollicutes</taxon>
        <taxon>Entomoplasmatales</taxon>
        <taxon>Spiroplasmataceae</taxon>
        <taxon>Spiroplasma</taxon>
    </lineage>
</organism>
<evidence type="ECO:0000256" key="2">
    <source>
        <dbReference type="ARBA" id="ARBA00023134"/>
    </source>
</evidence>
<dbReference type="PANTHER" id="PTHR45782">
    <property type="entry name" value="MITOCHONDRIAL RIBOSOME-ASSOCIATED GTPASE 1"/>
    <property type="match status" value="1"/>
</dbReference>
<dbReference type="GO" id="GO:0005525">
    <property type="term" value="F:GTP binding"/>
    <property type="evidence" value="ECO:0007669"/>
    <property type="project" value="UniProtKB-KW"/>
</dbReference>
<keyword evidence="4" id="KW-1185">Reference proteome</keyword>
<keyword evidence="1" id="KW-0547">Nucleotide-binding</keyword>
<dbReference type="SUPFAM" id="SSF52540">
    <property type="entry name" value="P-loop containing nucleoside triphosphate hydrolases"/>
    <property type="match status" value="1"/>
</dbReference>
<evidence type="ECO:0000313" key="3">
    <source>
        <dbReference type="EMBL" id="AXF95722.1"/>
    </source>
</evidence>
<dbReference type="GO" id="GO:0003924">
    <property type="term" value="F:GTPase activity"/>
    <property type="evidence" value="ECO:0007669"/>
    <property type="project" value="TreeGrafter"/>
</dbReference>
<proteinExistence type="predicted"/>
<dbReference type="Proteomes" id="UP000253689">
    <property type="component" value="Chromosome"/>
</dbReference>
<dbReference type="EMBL" id="CP031088">
    <property type="protein sequence ID" value="AXF95722.1"/>
    <property type="molecule type" value="Genomic_DNA"/>
</dbReference>
<dbReference type="Gene3D" id="3.40.50.300">
    <property type="entry name" value="P-loop containing nucleotide triphosphate hydrolases"/>
    <property type="match status" value="1"/>
</dbReference>
<evidence type="ECO:0008006" key="5">
    <source>
        <dbReference type="Google" id="ProtNLM"/>
    </source>
</evidence>
<dbReference type="GO" id="GO:0006412">
    <property type="term" value="P:translation"/>
    <property type="evidence" value="ECO:0007669"/>
    <property type="project" value="TreeGrafter"/>
</dbReference>
<gene>
    <name evidence="3" type="ORF">SDAV_00737</name>
</gene>
<reference evidence="4" key="1">
    <citation type="submission" date="2018-07" db="EMBL/GenBank/DDBJ databases">
        <title>Complete Genome Sequence of Spiroplasma phoeniceum.</title>
        <authorList>
            <person name="Davis R.E."/>
            <person name="Shao J.Y."/>
            <person name="Zhao Y."/>
            <person name="Silver A."/>
            <person name="Stump z."/>
            <person name="Gasparich G."/>
        </authorList>
    </citation>
    <scope>NUCLEOTIDE SEQUENCE [LARGE SCALE GENOMIC DNA]</scope>
    <source>
        <strain evidence="4">P40</strain>
    </source>
</reference>